<accession>A0A4S2MVQ6</accession>
<reference evidence="3 4" key="1">
    <citation type="submission" date="2019-04" db="EMBL/GenBank/DDBJ databases">
        <title>Comparative genomics and transcriptomics to analyze fruiting body development in filamentous ascomycetes.</title>
        <authorList>
            <consortium name="DOE Joint Genome Institute"/>
            <person name="Lutkenhaus R."/>
            <person name="Traeger S."/>
            <person name="Breuer J."/>
            <person name="Kuo A."/>
            <person name="Lipzen A."/>
            <person name="Pangilinan J."/>
            <person name="Dilworth D."/>
            <person name="Sandor L."/>
            <person name="Poggeler S."/>
            <person name="Barry K."/>
            <person name="Grigoriev I.V."/>
            <person name="Nowrousian M."/>
        </authorList>
    </citation>
    <scope>NUCLEOTIDE SEQUENCE [LARGE SCALE GENOMIC DNA]</scope>
    <source>
        <strain evidence="3 4">CBS 389.68</strain>
    </source>
</reference>
<feature type="domain" description="SAYSvFN" evidence="2">
    <location>
        <begin position="57"/>
        <end position="123"/>
    </location>
</feature>
<dbReference type="AlphaFoldDB" id="A0A4S2MVQ6"/>
<evidence type="ECO:0000256" key="1">
    <source>
        <dbReference type="SAM" id="Phobius"/>
    </source>
</evidence>
<dbReference type="OrthoDB" id="71310at2759"/>
<gene>
    <name evidence="3" type="ORF">EX30DRAFT_371968</name>
</gene>
<dbReference type="InterPro" id="IPR039159">
    <property type="entry name" value="SAYSD1"/>
</dbReference>
<dbReference type="PANTHER" id="PTHR13527:SF0">
    <property type="entry name" value="SAYSVFN DOMAIN-CONTAINING PROTEIN 1"/>
    <property type="match status" value="1"/>
</dbReference>
<evidence type="ECO:0000313" key="3">
    <source>
        <dbReference type="EMBL" id="TGZ80614.1"/>
    </source>
</evidence>
<dbReference type="EMBL" id="ML220123">
    <property type="protein sequence ID" value="TGZ80614.1"/>
    <property type="molecule type" value="Genomic_DNA"/>
</dbReference>
<dbReference type="InParanoid" id="A0A4S2MVQ6"/>
<proteinExistence type="predicted"/>
<feature type="transmembrane region" description="Helical" evidence="1">
    <location>
        <begin position="57"/>
        <end position="87"/>
    </location>
</feature>
<dbReference type="Pfam" id="PF10260">
    <property type="entry name" value="SAYSvFN"/>
    <property type="match status" value="1"/>
</dbReference>
<dbReference type="Proteomes" id="UP000298138">
    <property type="component" value="Unassembled WGS sequence"/>
</dbReference>
<keyword evidence="1" id="KW-0472">Membrane</keyword>
<keyword evidence="1" id="KW-1133">Transmembrane helix</keyword>
<sequence>MPPPPKGPSQKEKKEKKPFHIKKKDLDLDEYRRELADGEPGKLVTKAAGAVLYSRQFWAYVILQIASAWLGYGQAMLCIGILWMCYVNTGKRKKGEKSAYSLFNEGFEAIDGSTNMQMLDRELRRQLY</sequence>
<keyword evidence="1" id="KW-0812">Transmembrane</keyword>
<keyword evidence="4" id="KW-1185">Reference proteome</keyword>
<evidence type="ECO:0000259" key="2">
    <source>
        <dbReference type="Pfam" id="PF10260"/>
    </source>
</evidence>
<protein>
    <recommendedName>
        <fullName evidence="2">SAYSvFN domain-containing protein</fullName>
    </recommendedName>
</protein>
<dbReference type="PANTHER" id="PTHR13527">
    <property type="entry name" value="SAYSVFN DOMAIN-CONTAINING PROTEIN 1"/>
    <property type="match status" value="1"/>
</dbReference>
<dbReference type="InterPro" id="IPR019387">
    <property type="entry name" value="SAYSvFN_dom"/>
</dbReference>
<organism evidence="3 4">
    <name type="scientific">Ascodesmis nigricans</name>
    <dbReference type="NCBI Taxonomy" id="341454"/>
    <lineage>
        <taxon>Eukaryota</taxon>
        <taxon>Fungi</taxon>
        <taxon>Dikarya</taxon>
        <taxon>Ascomycota</taxon>
        <taxon>Pezizomycotina</taxon>
        <taxon>Pezizomycetes</taxon>
        <taxon>Pezizales</taxon>
        <taxon>Ascodesmidaceae</taxon>
        <taxon>Ascodesmis</taxon>
    </lineage>
</organism>
<evidence type="ECO:0000313" key="4">
    <source>
        <dbReference type="Proteomes" id="UP000298138"/>
    </source>
</evidence>
<name>A0A4S2MVQ6_9PEZI</name>